<dbReference type="PRINTS" id="PR00455">
    <property type="entry name" value="HTHTETR"/>
</dbReference>
<dbReference type="InterPro" id="IPR009057">
    <property type="entry name" value="Homeodomain-like_sf"/>
</dbReference>
<accession>A0A972NZI6</accession>
<evidence type="ECO:0000259" key="5">
    <source>
        <dbReference type="PROSITE" id="PS50977"/>
    </source>
</evidence>
<comment type="caution">
    <text evidence="6">The sequence shown here is derived from an EMBL/GenBank/DDBJ whole genome shotgun (WGS) entry which is preliminary data.</text>
</comment>
<evidence type="ECO:0000313" key="7">
    <source>
        <dbReference type="Proteomes" id="UP000655523"/>
    </source>
</evidence>
<evidence type="ECO:0000256" key="4">
    <source>
        <dbReference type="PROSITE-ProRule" id="PRU00335"/>
    </source>
</evidence>
<evidence type="ECO:0000256" key="1">
    <source>
        <dbReference type="ARBA" id="ARBA00023015"/>
    </source>
</evidence>
<dbReference type="Pfam" id="PF00440">
    <property type="entry name" value="TetR_N"/>
    <property type="match status" value="1"/>
</dbReference>
<dbReference type="RefSeq" id="WP_172178311.1">
    <property type="nucleotide sequence ID" value="NZ_WOEZ01000300.1"/>
</dbReference>
<organism evidence="6 7">
    <name type="scientific">Paraburkholderia elongata</name>
    <dbReference type="NCBI Taxonomy" id="2675747"/>
    <lineage>
        <taxon>Bacteria</taxon>
        <taxon>Pseudomonadati</taxon>
        <taxon>Pseudomonadota</taxon>
        <taxon>Betaproteobacteria</taxon>
        <taxon>Burkholderiales</taxon>
        <taxon>Burkholderiaceae</taxon>
        <taxon>Paraburkholderia</taxon>
    </lineage>
</organism>
<dbReference type="SUPFAM" id="SSF48498">
    <property type="entry name" value="Tetracyclin repressor-like, C-terminal domain"/>
    <property type="match status" value="1"/>
</dbReference>
<dbReference type="AlphaFoldDB" id="A0A972NZI6"/>
<name>A0A972NZI6_9BURK</name>
<dbReference type="Pfam" id="PF21993">
    <property type="entry name" value="TetR_C_13_2"/>
    <property type="match status" value="1"/>
</dbReference>
<dbReference type="PANTHER" id="PTHR47506">
    <property type="entry name" value="TRANSCRIPTIONAL REGULATORY PROTEIN"/>
    <property type="match status" value="1"/>
</dbReference>
<dbReference type="GO" id="GO:0003677">
    <property type="term" value="F:DNA binding"/>
    <property type="evidence" value="ECO:0007669"/>
    <property type="project" value="UniProtKB-UniRule"/>
</dbReference>
<keyword evidence="1" id="KW-0805">Transcription regulation</keyword>
<sequence>MGHSRAEKAASRERILEAAARQIGERGLDSVAVAELMQNAGLTKGAFYGHFESRDAMVAEAARRTMEKGQAKLDALFSRKKKPTLEQVVDAWLDPAHVADPTSGCGICTLAGEARYAGPQVQQVIAEQFNRNVQQIAQTIGTGEAATARATAILTAIVGAVSMSRAVGDAGLAQQILANAKALVMQVSPAAI</sequence>
<dbReference type="PROSITE" id="PS50977">
    <property type="entry name" value="HTH_TETR_2"/>
    <property type="match status" value="1"/>
</dbReference>
<reference evidence="6 7" key="1">
    <citation type="submission" date="2019-11" db="EMBL/GenBank/DDBJ databases">
        <title>Metabolism of dissolved organic matter in forest soils.</title>
        <authorList>
            <person name="Cyle K.T."/>
            <person name="Wilhelm R.C."/>
            <person name="Martinez C.E."/>
        </authorList>
    </citation>
    <scope>NUCLEOTIDE SEQUENCE [LARGE SCALE GENOMIC DNA]</scope>
    <source>
        <strain evidence="6 7">5N</strain>
    </source>
</reference>
<evidence type="ECO:0000313" key="6">
    <source>
        <dbReference type="EMBL" id="NPT62086.1"/>
    </source>
</evidence>
<gene>
    <name evidence="6" type="ORF">GNZ13_48145</name>
</gene>
<dbReference type="InterPro" id="IPR001647">
    <property type="entry name" value="HTH_TetR"/>
</dbReference>
<dbReference type="PANTHER" id="PTHR47506:SF7">
    <property type="entry name" value="TRANSCRIPTIONAL REGULATORY PROTEIN"/>
    <property type="match status" value="1"/>
</dbReference>
<dbReference type="EMBL" id="WOEZ01000300">
    <property type="protein sequence ID" value="NPT62086.1"/>
    <property type="molecule type" value="Genomic_DNA"/>
</dbReference>
<keyword evidence="3" id="KW-0804">Transcription</keyword>
<protein>
    <submittedName>
        <fullName evidence="6">TetR family transcriptional regulator</fullName>
    </submittedName>
</protein>
<keyword evidence="7" id="KW-1185">Reference proteome</keyword>
<keyword evidence="2 4" id="KW-0238">DNA-binding</keyword>
<feature type="domain" description="HTH tetR-type" evidence="5">
    <location>
        <begin position="9"/>
        <end position="69"/>
    </location>
</feature>
<dbReference type="Gene3D" id="1.10.10.60">
    <property type="entry name" value="Homeodomain-like"/>
    <property type="match status" value="1"/>
</dbReference>
<evidence type="ECO:0000256" key="3">
    <source>
        <dbReference type="ARBA" id="ARBA00023163"/>
    </source>
</evidence>
<dbReference type="Proteomes" id="UP000655523">
    <property type="component" value="Unassembled WGS sequence"/>
</dbReference>
<evidence type="ECO:0000256" key="2">
    <source>
        <dbReference type="ARBA" id="ARBA00023125"/>
    </source>
</evidence>
<dbReference type="InterPro" id="IPR036271">
    <property type="entry name" value="Tet_transcr_reg_TetR-rel_C_sf"/>
</dbReference>
<feature type="DNA-binding region" description="H-T-H motif" evidence="4">
    <location>
        <begin position="32"/>
        <end position="51"/>
    </location>
</feature>
<dbReference type="Gene3D" id="1.10.357.10">
    <property type="entry name" value="Tetracycline Repressor, domain 2"/>
    <property type="match status" value="1"/>
</dbReference>
<dbReference type="InterPro" id="IPR054156">
    <property type="entry name" value="YxaF_TetR_C"/>
</dbReference>
<proteinExistence type="predicted"/>
<dbReference type="SUPFAM" id="SSF46689">
    <property type="entry name" value="Homeodomain-like"/>
    <property type="match status" value="1"/>
</dbReference>